<gene>
    <name evidence="14" type="ordered locus">Mpet_0894</name>
</gene>
<evidence type="ECO:0000256" key="3">
    <source>
        <dbReference type="ARBA" id="ARBA00022475"/>
    </source>
</evidence>
<dbReference type="OrthoDB" id="18209at2157"/>
<evidence type="ECO:0000256" key="9">
    <source>
        <dbReference type="ARBA" id="ARBA00038669"/>
    </source>
</evidence>
<evidence type="ECO:0000256" key="1">
    <source>
        <dbReference type="ARBA" id="ARBA00004202"/>
    </source>
</evidence>
<keyword evidence="7" id="KW-0406">Ion transport</keyword>
<proteinExistence type="predicted"/>
<dbReference type="InterPro" id="IPR003439">
    <property type="entry name" value="ABC_transporter-like_ATP-bd"/>
</dbReference>
<dbReference type="PROSITE" id="PS50893">
    <property type="entry name" value="ABC_TRANSPORTER_2"/>
    <property type="match status" value="1"/>
</dbReference>
<evidence type="ECO:0000256" key="7">
    <source>
        <dbReference type="ARBA" id="ARBA00023065"/>
    </source>
</evidence>
<evidence type="ECO:0000313" key="14">
    <source>
        <dbReference type="EMBL" id="ADN35662.1"/>
    </source>
</evidence>
<keyword evidence="3" id="KW-1003">Cell membrane</keyword>
<dbReference type="GO" id="GO:0015833">
    <property type="term" value="P:peptide transport"/>
    <property type="evidence" value="ECO:0007669"/>
    <property type="project" value="InterPro"/>
</dbReference>
<evidence type="ECO:0000256" key="12">
    <source>
        <dbReference type="ARBA" id="ARBA00048610"/>
    </source>
</evidence>
<dbReference type="eggNOG" id="arCOG00181">
    <property type="taxonomic scope" value="Archaea"/>
</dbReference>
<name>E1RJL5_METP4</name>
<evidence type="ECO:0000256" key="2">
    <source>
        <dbReference type="ARBA" id="ARBA00022448"/>
    </source>
</evidence>
<dbReference type="RefSeq" id="WP_013328840.1">
    <property type="nucleotide sequence ID" value="NC_014507.1"/>
</dbReference>
<dbReference type="KEGG" id="mpi:Mpet_0894"/>
<dbReference type="CDD" id="cd03257">
    <property type="entry name" value="ABC_NikE_OppD_transporters"/>
    <property type="match status" value="1"/>
</dbReference>
<comment type="subunit">
    <text evidence="9">The complex is composed of two ATP-binding proteins (NikD and NikE), two transmembrane proteins (NikB and NikC) and a solute-binding protein (NikA).</text>
</comment>
<dbReference type="Pfam" id="PF00005">
    <property type="entry name" value="ABC_tran"/>
    <property type="match status" value="1"/>
</dbReference>
<dbReference type="Pfam" id="PF08352">
    <property type="entry name" value="oligo_HPY"/>
    <property type="match status" value="1"/>
</dbReference>
<dbReference type="HOGENOM" id="CLU_000604_1_23_2"/>
<dbReference type="PANTHER" id="PTHR43297">
    <property type="entry name" value="OLIGOPEPTIDE TRANSPORT ATP-BINDING PROTEIN APPD"/>
    <property type="match status" value="1"/>
</dbReference>
<evidence type="ECO:0000256" key="4">
    <source>
        <dbReference type="ARBA" id="ARBA00022741"/>
    </source>
</evidence>
<dbReference type="AlphaFoldDB" id="E1RJL5"/>
<dbReference type="InterPro" id="IPR003593">
    <property type="entry name" value="AAA+_ATPase"/>
</dbReference>
<evidence type="ECO:0000256" key="10">
    <source>
        <dbReference type="ARBA" id="ARBA00039098"/>
    </source>
</evidence>
<dbReference type="EMBL" id="CP002117">
    <property type="protein sequence ID" value="ADN35662.1"/>
    <property type="molecule type" value="Genomic_DNA"/>
</dbReference>
<protein>
    <recommendedName>
        <fullName evidence="11">Nickel import system ATP-binding protein NikD</fullName>
        <ecNumber evidence="10">7.2.2.11</ecNumber>
    </recommendedName>
</protein>
<dbReference type="GO" id="GO:0016887">
    <property type="term" value="F:ATP hydrolysis activity"/>
    <property type="evidence" value="ECO:0007669"/>
    <property type="project" value="InterPro"/>
</dbReference>
<feature type="domain" description="ABC transporter" evidence="13">
    <location>
        <begin position="17"/>
        <end position="264"/>
    </location>
</feature>
<keyword evidence="15" id="KW-1185">Reference proteome</keyword>
<dbReference type="EC" id="7.2.2.11" evidence="10"/>
<evidence type="ECO:0000313" key="15">
    <source>
        <dbReference type="Proteomes" id="UP000006565"/>
    </source>
</evidence>
<dbReference type="SMART" id="SM00382">
    <property type="entry name" value="AAA"/>
    <property type="match status" value="1"/>
</dbReference>
<keyword evidence="4" id="KW-0547">Nucleotide-binding</keyword>
<dbReference type="InterPro" id="IPR050388">
    <property type="entry name" value="ABC_Ni/Peptide_Import"/>
</dbReference>
<evidence type="ECO:0000256" key="5">
    <source>
        <dbReference type="ARBA" id="ARBA00022840"/>
    </source>
</evidence>
<dbReference type="GO" id="GO:0015413">
    <property type="term" value="F:ABC-type nickel transporter activity"/>
    <property type="evidence" value="ECO:0007669"/>
    <property type="project" value="UniProtKB-EC"/>
</dbReference>
<dbReference type="InterPro" id="IPR013563">
    <property type="entry name" value="Oligopep_ABC_C"/>
</dbReference>
<evidence type="ECO:0000256" key="8">
    <source>
        <dbReference type="ARBA" id="ARBA00023136"/>
    </source>
</evidence>
<dbReference type="InterPro" id="IPR027417">
    <property type="entry name" value="P-loop_NTPase"/>
</dbReference>
<dbReference type="GeneID" id="9743352"/>
<dbReference type="SUPFAM" id="SSF52540">
    <property type="entry name" value="P-loop containing nucleoside triphosphate hydrolases"/>
    <property type="match status" value="1"/>
</dbReference>
<dbReference type="Gene3D" id="3.40.50.300">
    <property type="entry name" value="P-loop containing nucleotide triphosphate hydrolases"/>
    <property type="match status" value="1"/>
</dbReference>
<keyword evidence="5" id="KW-0067">ATP-binding</keyword>
<dbReference type="NCBIfam" id="TIGR01727">
    <property type="entry name" value="oligo_HPY"/>
    <property type="match status" value="1"/>
</dbReference>
<evidence type="ECO:0000256" key="11">
    <source>
        <dbReference type="ARBA" id="ARBA00044143"/>
    </source>
</evidence>
<keyword evidence="8" id="KW-0472">Membrane</keyword>
<evidence type="ECO:0000256" key="6">
    <source>
        <dbReference type="ARBA" id="ARBA00022967"/>
    </source>
</evidence>
<reference evidence="14 15" key="1">
    <citation type="journal article" date="2010" name="Stand. Genomic Sci.">
        <title>Complete genome sequence of Methanoplanus petrolearius type strain (SEBR 4847).</title>
        <authorList>
            <person name="Brambilla E."/>
            <person name="Djao O.D."/>
            <person name="Daligault H."/>
            <person name="Lapidus A."/>
            <person name="Lucas S."/>
            <person name="Hammon N."/>
            <person name="Nolan M."/>
            <person name="Tice H."/>
            <person name="Cheng J.F."/>
            <person name="Han C."/>
            <person name="Tapia R."/>
            <person name="Goodwin L."/>
            <person name="Pitluck S."/>
            <person name="Liolios K."/>
            <person name="Ivanova N."/>
            <person name="Mavromatis K."/>
            <person name="Mikhailova N."/>
            <person name="Pati A."/>
            <person name="Chen A."/>
            <person name="Palaniappan K."/>
            <person name="Land M."/>
            <person name="Hauser L."/>
            <person name="Chang Y.J."/>
            <person name="Jeffries C.D."/>
            <person name="Rohde M."/>
            <person name="Spring S."/>
            <person name="Sikorski J."/>
            <person name="Goker M."/>
            <person name="Woyke T."/>
            <person name="Bristow J."/>
            <person name="Eisen J.A."/>
            <person name="Markowitz V."/>
            <person name="Hugenholtz P."/>
            <person name="Kyrpides N.C."/>
            <person name="Klenk H.P."/>
        </authorList>
    </citation>
    <scope>NUCLEOTIDE SEQUENCE [LARGE SCALE GENOMIC DNA]</scope>
    <source>
        <strain evidence="15">DSM 11571 / OCM 486 / SEBR 4847</strain>
    </source>
</reference>
<comment type="subcellular location">
    <subcellularLocation>
        <location evidence="1">Cell membrane</location>
        <topology evidence="1">Peripheral membrane protein</topology>
    </subcellularLocation>
</comment>
<sequence length="330" mass="36327">MNELPGETEDGEYILEVSGLNVTFHTHRGDIRASQNVSFKIPEGEICVLVGETGSGKSVIGQAILHLLPSSAGVSGNIRYLGKEILSLREKDFSRLRGKEISLIPQNPSGSLDPLMKCKTQISEVMEYVRKIPKDRRDSETMSILAELGFPDPGTVAESYPHELSGGMRQRVATGIAMAAKPRFMVADEPTKGLDYAARKSTIDLFLHLKEDHHDSILMITHDLELAQTVGDTVGVLYSGEIVEFGRCVDVFSDPKHPYTKGLIAALPKNGMNAMPGMCPGLTDLPKGCYFYDRCPEQCEPGETIHPDLDLSVYYDPTENRGRCVRCHMS</sequence>
<dbReference type="Proteomes" id="UP000006565">
    <property type="component" value="Chromosome"/>
</dbReference>
<comment type="catalytic activity">
    <reaction evidence="12">
        <text>Ni(2+)(out) + ATP + H2O = Ni(2+)(in) + ADP + phosphate + H(+)</text>
        <dbReference type="Rhea" id="RHEA:15557"/>
        <dbReference type="ChEBI" id="CHEBI:15377"/>
        <dbReference type="ChEBI" id="CHEBI:15378"/>
        <dbReference type="ChEBI" id="CHEBI:30616"/>
        <dbReference type="ChEBI" id="CHEBI:43474"/>
        <dbReference type="ChEBI" id="CHEBI:49786"/>
        <dbReference type="ChEBI" id="CHEBI:456216"/>
        <dbReference type="EC" id="7.2.2.11"/>
    </reaction>
    <physiologicalReaction direction="left-to-right" evidence="12">
        <dbReference type="Rhea" id="RHEA:15558"/>
    </physiologicalReaction>
</comment>
<dbReference type="PANTHER" id="PTHR43297:SF13">
    <property type="entry name" value="NICKEL ABC TRANSPORTER, ATP-BINDING PROTEIN"/>
    <property type="match status" value="1"/>
</dbReference>
<dbReference type="GO" id="GO:0005886">
    <property type="term" value="C:plasma membrane"/>
    <property type="evidence" value="ECO:0007669"/>
    <property type="project" value="UniProtKB-SubCell"/>
</dbReference>
<keyword evidence="6" id="KW-1278">Translocase</keyword>
<keyword evidence="2" id="KW-0813">Transport</keyword>
<dbReference type="STRING" id="679926.Mpet_0894"/>
<dbReference type="GO" id="GO:0005524">
    <property type="term" value="F:ATP binding"/>
    <property type="evidence" value="ECO:0007669"/>
    <property type="project" value="UniProtKB-KW"/>
</dbReference>
<accession>E1RJL5</accession>
<evidence type="ECO:0000259" key="13">
    <source>
        <dbReference type="PROSITE" id="PS50893"/>
    </source>
</evidence>
<organism evidence="14 15">
    <name type="scientific">Methanolacinia petrolearia (strain DSM 11571 / OCM 486 / SEBR 4847)</name>
    <name type="common">Methanoplanus petrolearius</name>
    <dbReference type="NCBI Taxonomy" id="679926"/>
    <lineage>
        <taxon>Archaea</taxon>
        <taxon>Methanobacteriati</taxon>
        <taxon>Methanobacteriota</taxon>
        <taxon>Stenosarchaea group</taxon>
        <taxon>Methanomicrobia</taxon>
        <taxon>Methanomicrobiales</taxon>
        <taxon>Methanomicrobiaceae</taxon>
        <taxon>Methanolacinia</taxon>
    </lineage>
</organism>